<accession>A0ABC8UKN4</accession>
<reference evidence="2 3" key="1">
    <citation type="submission" date="2024-02" db="EMBL/GenBank/DDBJ databases">
        <authorList>
            <person name="Vignale AGUSTIN F."/>
            <person name="Sosa J E."/>
            <person name="Modenutti C."/>
        </authorList>
    </citation>
    <scope>NUCLEOTIDE SEQUENCE [LARGE SCALE GENOMIC DNA]</scope>
</reference>
<dbReference type="AlphaFoldDB" id="A0ABC8UKN4"/>
<dbReference type="PANTHER" id="PTHR16052">
    <property type="entry name" value="TBCC DOMAIN-CONTAINING PROTEIN 1"/>
    <property type="match status" value="1"/>
</dbReference>
<protein>
    <submittedName>
        <fullName evidence="2">Uncharacterized protein</fullName>
    </submittedName>
</protein>
<sequence>MTDPPEPSTSSSTTTPNPTQPSPFEHGLVSTPEPIFNESSNTTTPNPTRPSIYIHPRREPFEHGLIPIPKLIFTDGIQTLASLKEKLLTLSGLTHRVNLEAISETLQISLDHARLVLETIGSVLHSDSDPLLTAKPSEIESIGVDAFDLLLFLYIQSYKRLLPKGHKDAAAVADVWPSTSTFEGYLSVLSPLQLVRSNSRRFMPSQGDEEAHQLSYLQKHLGNILSLLADSAEGEGDETLV</sequence>
<dbReference type="InterPro" id="IPR039589">
    <property type="entry name" value="TBCC1"/>
</dbReference>
<dbReference type="Proteomes" id="UP001642360">
    <property type="component" value="Unassembled WGS sequence"/>
</dbReference>
<feature type="compositionally biased region" description="Low complexity" evidence="1">
    <location>
        <begin position="37"/>
        <end position="51"/>
    </location>
</feature>
<feature type="compositionally biased region" description="Low complexity" evidence="1">
    <location>
        <begin position="8"/>
        <end position="17"/>
    </location>
</feature>
<evidence type="ECO:0000313" key="2">
    <source>
        <dbReference type="EMBL" id="CAK9181588.1"/>
    </source>
</evidence>
<gene>
    <name evidence="2" type="ORF">ILEXP_LOCUS51662</name>
</gene>
<comment type="caution">
    <text evidence="2">The sequence shown here is derived from an EMBL/GenBank/DDBJ whole genome shotgun (WGS) entry which is preliminary data.</text>
</comment>
<evidence type="ECO:0000256" key="1">
    <source>
        <dbReference type="SAM" id="MobiDB-lite"/>
    </source>
</evidence>
<name>A0ABC8UKN4_9AQUA</name>
<dbReference type="EMBL" id="CAUOFW020008091">
    <property type="protein sequence ID" value="CAK9181588.1"/>
    <property type="molecule type" value="Genomic_DNA"/>
</dbReference>
<keyword evidence="3" id="KW-1185">Reference proteome</keyword>
<organism evidence="2 3">
    <name type="scientific">Ilex paraguariensis</name>
    <name type="common">yerba mate</name>
    <dbReference type="NCBI Taxonomy" id="185542"/>
    <lineage>
        <taxon>Eukaryota</taxon>
        <taxon>Viridiplantae</taxon>
        <taxon>Streptophyta</taxon>
        <taxon>Embryophyta</taxon>
        <taxon>Tracheophyta</taxon>
        <taxon>Spermatophyta</taxon>
        <taxon>Magnoliopsida</taxon>
        <taxon>eudicotyledons</taxon>
        <taxon>Gunneridae</taxon>
        <taxon>Pentapetalae</taxon>
        <taxon>asterids</taxon>
        <taxon>campanulids</taxon>
        <taxon>Aquifoliales</taxon>
        <taxon>Aquifoliaceae</taxon>
        <taxon>Ilex</taxon>
    </lineage>
</organism>
<dbReference type="PANTHER" id="PTHR16052:SF0">
    <property type="entry name" value="TBCC DOMAIN-CONTAINING PROTEIN 1"/>
    <property type="match status" value="1"/>
</dbReference>
<evidence type="ECO:0000313" key="3">
    <source>
        <dbReference type="Proteomes" id="UP001642360"/>
    </source>
</evidence>
<feature type="region of interest" description="Disordered" evidence="1">
    <location>
        <begin position="1"/>
        <end position="51"/>
    </location>
</feature>
<proteinExistence type="predicted"/>